<name>A0A3B0YIM1_9ZZZZ</name>
<dbReference type="AlphaFoldDB" id="A0A3B0YIM1"/>
<sequence length="42" mass="4862">MNTRSYDKLIEVIQGRQAATQYWLQLYSQPSGVKLKQCSSKL</sequence>
<proteinExistence type="predicted"/>
<gene>
    <name evidence="1" type="ORF">MNBD_GAMMA12-2738</name>
</gene>
<dbReference type="EMBL" id="UOFL01000050">
    <property type="protein sequence ID" value="VAW74069.1"/>
    <property type="molecule type" value="Genomic_DNA"/>
</dbReference>
<protein>
    <submittedName>
        <fullName evidence="1">Uncharacterized protein</fullName>
    </submittedName>
</protein>
<organism evidence="1">
    <name type="scientific">hydrothermal vent metagenome</name>
    <dbReference type="NCBI Taxonomy" id="652676"/>
    <lineage>
        <taxon>unclassified sequences</taxon>
        <taxon>metagenomes</taxon>
        <taxon>ecological metagenomes</taxon>
    </lineage>
</organism>
<accession>A0A3B0YIM1</accession>
<evidence type="ECO:0000313" key="1">
    <source>
        <dbReference type="EMBL" id="VAW74069.1"/>
    </source>
</evidence>
<reference evidence="1" key="1">
    <citation type="submission" date="2018-06" db="EMBL/GenBank/DDBJ databases">
        <authorList>
            <person name="Zhirakovskaya E."/>
        </authorList>
    </citation>
    <scope>NUCLEOTIDE SEQUENCE</scope>
</reference>